<organism evidence="2 3">
    <name type="scientific">Microbacterium testaceum</name>
    <name type="common">Aureobacterium testaceum</name>
    <name type="synonym">Brevibacterium testaceum</name>
    <dbReference type="NCBI Taxonomy" id="2033"/>
    <lineage>
        <taxon>Bacteria</taxon>
        <taxon>Bacillati</taxon>
        <taxon>Actinomycetota</taxon>
        <taxon>Actinomycetes</taxon>
        <taxon>Micrococcales</taxon>
        <taxon>Microbacteriaceae</taxon>
        <taxon>Microbacterium</taxon>
    </lineage>
</organism>
<keyword evidence="1" id="KW-1133">Transmembrane helix</keyword>
<keyword evidence="1" id="KW-0812">Transmembrane</keyword>
<evidence type="ECO:0000313" key="3">
    <source>
        <dbReference type="Proteomes" id="UP000072189"/>
    </source>
</evidence>
<evidence type="ECO:0000256" key="1">
    <source>
        <dbReference type="SAM" id="Phobius"/>
    </source>
</evidence>
<feature type="transmembrane region" description="Helical" evidence="1">
    <location>
        <begin position="102"/>
        <end position="125"/>
    </location>
</feature>
<sequence>MAPPPKTRKRRPLGAFALVAGILSMLVAPAVAGFAAFRVGRGAGAQIVAQGGQNLDLRVLTPVRDLVLVVEIAFWSGTALGIAALVVGIVATARDRGRPMGIVAIVLAALGPLVFGALVAVALVAGAGTTTGTGGALV</sequence>
<dbReference type="AlphaFoldDB" id="A0A147F8H1"/>
<proteinExistence type="predicted"/>
<gene>
    <name evidence="2" type="ORF">RSA3_08085</name>
</gene>
<dbReference type="EMBL" id="LDRV01000046">
    <property type="protein sequence ID" value="KTS12635.1"/>
    <property type="molecule type" value="Genomic_DNA"/>
</dbReference>
<keyword evidence="1" id="KW-0472">Membrane</keyword>
<comment type="caution">
    <text evidence="2">The sequence shown here is derived from an EMBL/GenBank/DDBJ whole genome shotgun (WGS) entry which is preliminary data.</text>
</comment>
<evidence type="ECO:0000313" key="2">
    <source>
        <dbReference type="EMBL" id="KTS12635.1"/>
    </source>
</evidence>
<feature type="transmembrane region" description="Helical" evidence="1">
    <location>
        <begin position="66"/>
        <end position="90"/>
    </location>
</feature>
<reference evidence="2 3" key="1">
    <citation type="journal article" date="2016" name="Front. Microbiol.">
        <title>Genomic Resource of Rice Seed Associated Bacteria.</title>
        <authorList>
            <person name="Midha S."/>
            <person name="Bansal K."/>
            <person name="Sharma S."/>
            <person name="Kumar N."/>
            <person name="Patil P.P."/>
            <person name="Chaudhry V."/>
            <person name="Patil P.B."/>
        </authorList>
    </citation>
    <scope>NUCLEOTIDE SEQUENCE [LARGE SCALE GENOMIC DNA]</scope>
    <source>
        <strain evidence="2 3">RSA3</strain>
    </source>
</reference>
<name>A0A147F8H1_MICTE</name>
<protein>
    <submittedName>
        <fullName evidence="2">Uncharacterized protein</fullName>
    </submittedName>
</protein>
<dbReference type="PATRIC" id="fig|2033.7.peg.2279"/>
<dbReference type="Proteomes" id="UP000072189">
    <property type="component" value="Unassembled WGS sequence"/>
</dbReference>
<accession>A0A147F8H1</accession>